<name>A0A4S8KT36_DENBC</name>
<evidence type="ECO:0000313" key="1">
    <source>
        <dbReference type="EMBL" id="THU78949.1"/>
    </source>
</evidence>
<evidence type="ECO:0000313" key="2">
    <source>
        <dbReference type="Proteomes" id="UP000297245"/>
    </source>
</evidence>
<dbReference type="Proteomes" id="UP000297245">
    <property type="component" value="Unassembled WGS sequence"/>
</dbReference>
<reference evidence="1 2" key="1">
    <citation type="journal article" date="2019" name="Nat. Ecol. Evol.">
        <title>Megaphylogeny resolves global patterns of mushroom evolution.</title>
        <authorList>
            <person name="Varga T."/>
            <person name="Krizsan K."/>
            <person name="Foldi C."/>
            <person name="Dima B."/>
            <person name="Sanchez-Garcia M."/>
            <person name="Sanchez-Ramirez S."/>
            <person name="Szollosi G.J."/>
            <person name="Szarkandi J.G."/>
            <person name="Papp V."/>
            <person name="Albert L."/>
            <person name="Andreopoulos W."/>
            <person name="Angelini C."/>
            <person name="Antonin V."/>
            <person name="Barry K.W."/>
            <person name="Bougher N.L."/>
            <person name="Buchanan P."/>
            <person name="Buyck B."/>
            <person name="Bense V."/>
            <person name="Catcheside P."/>
            <person name="Chovatia M."/>
            <person name="Cooper J."/>
            <person name="Damon W."/>
            <person name="Desjardin D."/>
            <person name="Finy P."/>
            <person name="Geml J."/>
            <person name="Haridas S."/>
            <person name="Hughes K."/>
            <person name="Justo A."/>
            <person name="Karasinski D."/>
            <person name="Kautmanova I."/>
            <person name="Kiss B."/>
            <person name="Kocsube S."/>
            <person name="Kotiranta H."/>
            <person name="LaButti K.M."/>
            <person name="Lechner B.E."/>
            <person name="Liimatainen K."/>
            <person name="Lipzen A."/>
            <person name="Lukacs Z."/>
            <person name="Mihaltcheva S."/>
            <person name="Morgado L.N."/>
            <person name="Niskanen T."/>
            <person name="Noordeloos M.E."/>
            <person name="Ohm R.A."/>
            <person name="Ortiz-Santana B."/>
            <person name="Ovrebo C."/>
            <person name="Racz N."/>
            <person name="Riley R."/>
            <person name="Savchenko A."/>
            <person name="Shiryaev A."/>
            <person name="Soop K."/>
            <person name="Spirin V."/>
            <person name="Szebenyi C."/>
            <person name="Tomsovsky M."/>
            <person name="Tulloss R.E."/>
            <person name="Uehling J."/>
            <person name="Grigoriev I.V."/>
            <person name="Vagvolgyi C."/>
            <person name="Papp T."/>
            <person name="Martin F.M."/>
            <person name="Miettinen O."/>
            <person name="Hibbett D.S."/>
            <person name="Nagy L.G."/>
        </authorList>
    </citation>
    <scope>NUCLEOTIDE SEQUENCE [LARGE SCALE GENOMIC DNA]</scope>
    <source>
        <strain evidence="1 2">CBS 962.96</strain>
    </source>
</reference>
<accession>A0A4S8KT36</accession>
<protein>
    <recommendedName>
        <fullName evidence="3">MULE transposase domain-containing protein</fullName>
    </recommendedName>
</protein>
<gene>
    <name evidence="1" type="ORF">K435DRAFT_593527</name>
</gene>
<dbReference type="OrthoDB" id="2422225at2759"/>
<dbReference type="EMBL" id="ML180104">
    <property type="protein sequence ID" value="THU78949.1"/>
    <property type="molecule type" value="Genomic_DNA"/>
</dbReference>
<evidence type="ECO:0008006" key="3">
    <source>
        <dbReference type="Google" id="ProtNLM"/>
    </source>
</evidence>
<dbReference type="AlphaFoldDB" id="A0A4S8KT36"/>
<feature type="non-terminal residue" evidence="1">
    <location>
        <position position="1"/>
    </location>
</feature>
<proteinExistence type="predicted"/>
<keyword evidence="2" id="KW-1185">Reference proteome</keyword>
<sequence length="412" mass="47195">GWLDHTLECQEEIEMEGNPIIPLHPEVRKYALELLREKSPLHLLRSRCAKWAKEHFGDVPGNEFARFRLTTHDSTSLYRSLAREQGIPQRTDAEDNLDLWFRAKDPRPPSSVISASCIHYQPHNGAADGRLELILVTPEQREACWKYAHKKLVHMDLTFGVCSARVLLVILLARNDDGKGVPIGKIIFTARKKAKAVHADYDTEVLDGLLRKFKAGLGKNEHGEEFDMKVGMTDNDTRERTALSTNWPSVFLLLCIYHIWHSWRNALNRSLSHIPKNDRAPVRKRLGTFLRHQINDILEYNEALNTLYYKSLSKKRGTHKKQGDAGIAFLNYFHSYIDSEAYWLSWSAAGAVKAAEILGIPLAKVDRTNNPLESYNGRMKVNYYAPYMHSGRLPRLDMWVIITITAVIPELF</sequence>
<organism evidence="1 2">
    <name type="scientific">Dendrothele bispora (strain CBS 962.96)</name>
    <dbReference type="NCBI Taxonomy" id="1314807"/>
    <lineage>
        <taxon>Eukaryota</taxon>
        <taxon>Fungi</taxon>
        <taxon>Dikarya</taxon>
        <taxon>Basidiomycota</taxon>
        <taxon>Agaricomycotina</taxon>
        <taxon>Agaricomycetes</taxon>
        <taxon>Agaricomycetidae</taxon>
        <taxon>Agaricales</taxon>
        <taxon>Agaricales incertae sedis</taxon>
        <taxon>Dendrothele</taxon>
    </lineage>
</organism>
<feature type="non-terminal residue" evidence="1">
    <location>
        <position position="412"/>
    </location>
</feature>